<dbReference type="PROSITE" id="PS52016">
    <property type="entry name" value="TONB_DEPENDENT_REC_3"/>
    <property type="match status" value="1"/>
</dbReference>
<dbReference type="NCBIfam" id="TIGR04056">
    <property type="entry name" value="OMP_RagA_SusC"/>
    <property type="match status" value="1"/>
</dbReference>
<reference evidence="11" key="1">
    <citation type="journal article" date="2019" name="Int. J. Syst. Evol. Microbiol.">
        <title>The Global Catalogue of Microorganisms (GCM) 10K type strain sequencing project: providing services to taxonomists for standard genome sequencing and annotation.</title>
        <authorList>
            <consortium name="The Broad Institute Genomics Platform"/>
            <consortium name="The Broad Institute Genome Sequencing Center for Infectious Disease"/>
            <person name="Wu L."/>
            <person name="Ma J."/>
        </authorList>
    </citation>
    <scope>NUCLEOTIDE SEQUENCE [LARGE SCALE GENOMIC DNA]</scope>
    <source>
        <strain evidence="11">CGMCC 4.7466</strain>
    </source>
</reference>
<evidence type="ECO:0000256" key="4">
    <source>
        <dbReference type="ARBA" id="ARBA00022692"/>
    </source>
</evidence>
<keyword evidence="6 7" id="KW-0998">Cell outer membrane</keyword>
<evidence type="ECO:0000313" key="11">
    <source>
        <dbReference type="Proteomes" id="UP001595818"/>
    </source>
</evidence>
<gene>
    <name evidence="10" type="ORF">ACFPFU_03345</name>
</gene>
<keyword evidence="2 7" id="KW-0813">Transport</keyword>
<evidence type="ECO:0000256" key="2">
    <source>
        <dbReference type="ARBA" id="ARBA00022448"/>
    </source>
</evidence>
<evidence type="ECO:0000256" key="1">
    <source>
        <dbReference type="ARBA" id="ARBA00004571"/>
    </source>
</evidence>
<feature type="domain" description="TonB-dependent receptor plug" evidence="9">
    <location>
        <begin position="227"/>
        <end position="334"/>
    </location>
</feature>
<comment type="similarity">
    <text evidence="7">Belongs to the TonB-dependent receptor family.</text>
</comment>
<dbReference type="Pfam" id="PF07715">
    <property type="entry name" value="Plug"/>
    <property type="match status" value="1"/>
</dbReference>
<dbReference type="InterPro" id="IPR039426">
    <property type="entry name" value="TonB-dep_rcpt-like"/>
</dbReference>
<dbReference type="Gene3D" id="2.60.40.1120">
    <property type="entry name" value="Carboxypeptidase-like, regulatory domain"/>
    <property type="match status" value="1"/>
</dbReference>
<keyword evidence="11" id="KW-1185">Reference proteome</keyword>
<dbReference type="InterPro" id="IPR036942">
    <property type="entry name" value="Beta-barrel_TonB_sf"/>
</dbReference>
<evidence type="ECO:0000259" key="9">
    <source>
        <dbReference type="Pfam" id="PF07715"/>
    </source>
</evidence>
<feature type="chain" id="PRO_5046085321" evidence="8">
    <location>
        <begin position="33"/>
        <end position="1147"/>
    </location>
</feature>
<evidence type="ECO:0000256" key="8">
    <source>
        <dbReference type="SAM" id="SignalP"/>
    </source>
</evidence>
<protein>
    <submittedName>
        <fullName evidence="10">SusC/RagA family TonB-linked outer membrane protein</fullName>
    </submittedName>
</protein>
<dbReference type="Pfam" id="PF13715">
    <property type="entry name" value="CarbopepD_reg_2"/>
    <property type="match status" value="1"/>
</dbReference>
<evidence type="ECO:0000256" key="6">
    <source>
        <dbReference type="ARBA" id="ARBA00023237"/>
    </source>
</evidence>
<evidence type="ECO:0000256" key="7">
    <source>
        <dbReference type="PROSITE-ProRule" id="PRU01360"/>
    </source>
</evidence>
<proteinExistence type="inferred from homology"/>
<keyword evidence="3 7" id="KW-1134">Transmembrane beta strand</keyword>
<comment type="caution">
    <text evidence="10">The sequence shown here is derived from an EMBL/GenBank/DDBJ whole genome shotgun (WGS) entry which is preliminary data.</text>
</comment>
<evidence type="ECO:0000256" key="5">
    <source>
        <dbReference type="ARBA" id="ARBA00023136"/>
    </source>
</evidence>
<organism evidence="10 11">
    <name type="scientific">Negadavirga shengliensis</name>
    <dbReference type="NCBI Taxonomy" id="1389218"/>
    <lineage>
        <taxon>Bacteria</taxon>
        <taxon>Pseudomonadati</taxon>
        <taxon>Bacteroidota</taxon>
        <taxon>Cytophagia</taxon>
        <taxon>Cytophagales</taxon>
        <taxon>Cyclobacteriaceae</taxon>
        <taxon>Negadavirga</taxon>
    </lineage>
</organism>
<dbReference type="NCBIfam" id="TIGR04057">
    <property type="entry name" value="SusC_RagA_signa"/>
    <property type="match status" value="1"/>
</dbReference>
<dbReference type="RefSeq" id="WP_377061502.1">
    <property type="nucleotide sequence ID" value="NZ_JBHSJJ010000002.1"/>
</dbReference>
<dbReference type="InterPro" id="IPR023996">
    <property type="entry name" value="TonB-dep_OMP_SusC/RagA"/>
</dbReference>
<dbReference type="InterPro" id="IPR023997">
    <property type="entry name" value="TonB-dep_OMP_SusC/RagA_CS"/>
</dbReference>
<dbReference type="InterPro" id="IPR037066">
    <property type="entry name" value="Plug_dom_sf"/>
</dbReference>
<comment type="subcellular location">
    <subcellularLocation>
        <location evidence="1 7">Cell outer membrane</location>
        <topology evidence="1 7">Multi-pass membrane protein</topology>
    </subcellularLocation>
</comment>
<name>A0ABV9SWU2_9BACT</name>
<dbReference type="InterPro" id="IPR012910">
    <property type="entry name" value="Plug_dom"/>
</dbReference>
<keyword evidence="5 7" id="KW-0472">Membrane</keyword>
<dbReference type="EMBL" id="JBHSJJ010000002">
    <property type="protein sequence ID" value="MFC4870707.1"/>
    <property type="molecule type" value="Genomic_DNA"/>
</dbReference>
<dbReference type="PROSITE" id="PS51257">
    <property type="entry name" value="PROKAR_LIPOPROTEIN"/>
    <property type="match status" value="1"/>
</dbReference>
<dbReference type="Gene3D" id="2.170.130.10">
    <property type="entry name" value="TonB-dependent receptor, plug domain"/>
    <property type="match status" value="1"/>
</dbReference>
<dbReference type="Gene3D" id="2.40.170.20">
    <property type="entry name" value="TonB-dependent receptor, beta-barrel domain"/>
    <property type="match status" value="1"/>
</dbReference>
<feature type="signal peptide" evidence="8">
    <location>
        <begin position="1"/>
        <end position="32"/>
    </location>
</feature>
<keyword evidence="4 7" id="KW-0812">Transmembrane</keyword>
<dbReference type="Proteomes" id="UP001595818">
    <property type="component" value="Unassembled WGS sequence"/>
</dbReference>
<dbReference type="InterPro" id="IPR008969">
    <property type="entry name" value="CarboxyPept-like_regulatory"/>
</dbReference>
<evidence type="ECO:0000256" key="3">
    <source>
        <dbReference type="ARBA" id="ARBA00022452"/>
    </source>
</evidence>
<dbReference type="SUPFAM" id="SSF49464">
    <property type="entry name" value="Carboxypeptidase regulatory domain-like"/>
    <property type="match status" value="1"/>
</dbReference>
<accession>A0ABV9SWU2</accession>
<dbReference type="SUPFAM" id="SSF56935">
    <property type="entry name" value="Porins"/>
    <property type="match status" value="1"/>
</dbReference>
<evidence type="ECO:0000313" key="10">
    <source>
        <dbReference type="EMBL" id="MFC4870707.1"/>
    </source>
</evidence>
<sequence length="1147" mass="130013">MINKLLKDCKKKVFACCLYLFASCLWVPAVSADVNVNDQIKAIDEVKVDFSIDGLSLMQCFRTIEKNTGFNFVYTNRNFDKKEKVHVGSHPDNVYELLETISKQFGLDFKQVNYNIHVNKSKRAGANPVSININEVDITISGTVVDEEGDPIPGATVFVRGTSTGTATDLDGKYSLTVPEGSEITVSYIGYVSQTVVVENQSEINITLQLDTSSLEEVVVIGYGTAKKRDITGAVSSVNADKFLNENPNSVQDILRANAPGLIVGMDATAKGGGSLEVRGRSSLNANRSPLLVVDGAIYYGQLADINPNDIENLEVLKDASAAAVFGAKSANGVILITTRRGKEGRSVININSNVGLTSMATFPDVYGPHEFISWREDVMKSINAGGYQPHQFSDPRNLPSNVSQEQWMAYDGSSGDPVRVWLQRLNMQPVEIENYMNGRSVNWYDKVFQNGLRQDHTVSLSGRKDDFQYYWSLGYLHNEGVVVGDEFKTFRSRVNLEGKVNKFLTVGMNTQFADRDESQVPVNWNLLRTLSPWGSEFNEDGTYKWRPNDEASGGNHPSYARSHIDRLQKEFTINSTLYASINLPFGFNFRTNFTPRLTFFERYNHESAAHADWGARGGNASRRNQKTYYWQVDNILSWQKLIADKHDFNVTLLANAEKFQQWDSEISNNGFEPHDRLGYHNLSAGVNPIIASNRHDQYSTGDALMARLIYTYDGKYSTTLSTRRDGYSAFGQSNPRANFYSAAVGWLFSDENFVDIDWLDFGKLRLSWGSNGNRDIGRYAALADLSTGKYFYQRPSGDLYFVSQLWVNRMQNRFLQWERTQSYNLGLDFSILRSRLGGTLEFYQTSTTDLLVERSLPNVIGFDWITDNLGEIQNKGLEITLNSTNLTTRNLTWTSTFNFQLNRNKIISLYGDLDENGNELDDIQNRWFIGEAIDRVWHYKTLGIWQQHEADAAAEYGVHPGDYKVEDVNGDGRFTNADRQFLGYSEPRYRWSLRNEFNIARNFDLSFMMYAYWGHIDSFNQMKNRDGFLDRTSSYLTPYWTEENPNNEWARLYSSEGGAGGFNVYRKRSFIRLENISMGYNVPQPVLEKAKVSSLRLYFTVRNVGFYAPEWNFWDPEKSVSPHDLGGSSVSGPIPRIWTLGIDLTL</sequence>
<keyword evidence="8" id="KW-0732">Signal</keyword>